<dbReference type="Pfam" id="PF02582">
    <property type="entry name" value="DUF155"/>
    <property type="match status" value="1"/>
</dbReference>
<proteinExistence type="inferred from homology"/>
<dbReference type="InterPro" id="IPR051624">
    <property type="entry name" value="RMD1/Sad1-interacting"/>
</dbReference>
<keyword evidence="3" id="KW-1133">Transmembrane helix</keyword>
<name>A0ABR1G633_AURAN</name>
<evidence type="ECO:0000256" key="2">
    <source>
        <dbReference type="SAM" id="MobiDB-lite"/>
    </source>
</evidence>
<dbReference type="Proteomes" id="UP001363151">
    <property type="component" value="Unassembled WGS sequence"/>
</dbReference>
<organism evidence="5 6">
    <name type="scientific">Aureococcus anophagefferens</name>
    <name type="common">Harmful bloom alga</name>
    <dbReference type="NCBI Taxonomy" id="44056"/>
    <lineage>
        <taxon>Eukaryota</taxon>
        <taxon>Sar</taxon>
        <taxon>Stramenopiles</taxon>
        <taxon>Ochrophyta</taxon>
        <taxon>Pelagophyceae</taxon>
        <taxon>Pelagomonadales</taxon>
        <taxon>Pelagomonadaceae</taxon>
        <taxon>Aureococcus</taxon>
    </lineage>
</organism>
<evidence type="ECO:0000256" key="1">
    <source>
        <dbReference type="ARBA" id="ARBA00008306"/>
    </source>
</evidence>
<keyword evidence="3" id="KW-0472">Membrane</keyword>
<feature type="compositionally biased region" description="Basic and acidic residues" evidence="2">
    <location>
        <begin position="59"/>
        <end position="75"/>
    </location>
</feature>
<reference evidence="5 6" key="1">
    <citation type="submission" date="2024-03" db="EMBL/GenBank/DDBJ databases">
        <title>Aureococcus anophagefferens CCMP1851 and Kratosvirus quantuckense: Draft genome of a second virus-susceptible host strain in the model system.</title>
        <authorList>
            <person name="Chase E."/>
            <person name="Truchon A.R."/>
            <person name="Schepens W."/>
            <person name="Wilhelm S.W."/>
        </authorList>
    </citation>
    <scope>NUCLEOTIDE SEQUENCE [LARGE SCALE GENOMIC DNA]</scope>
    <source>
        <strain evidence="5 6">CCMP1851</strain>
    </source>
</reference>
<dbReference type="EMBL" id="JBBJCI010000086">
    <property type="protein sequence ID" value="KAK7248771.1"/>
    <property type="molecule type" value="Genomic_DNA"/>
</dbReference>
<dbReference type="PANTHER" id="PTHR16255:SF1">
    <property type="entry name" value="REQUIRED FOR MEIOTIC NUCLEAR DIVISION PROTEIN 1 HOMOLOG"/>
    <property type="match status" value="1"/>
</dbReference>
<evidence type="ECO:0000313" key="6">
    <source>
        <dbReference type="Proteomes" id="UP001363151"/>
    </source>
</evidence>
<dbReference type="PANTHER" id="PTHR16255">
    <property type="entry name" value="REQUIRED FOR MEIOTIC NUCLEAR DIVISION PROTEIN 1 HOMOLOG"/>
    <property type="match status" value="1"/>
</dbReference>
<evidence type="ECO:0000256" key="3">
    <source>
        <dbReference type="SAM" id="Phobius"/>
    </source>
</evidence>
<protein>
    <recommendedName>
        <fullName evidence="4">DUF155 domain-containing protein</fullName>
    </recommendedName>
</protein>
<accession>A0ABR1G633</accession>
<keyword evidence="6" id="KW-1185">Reference proteome</keyword>
<keyword evidence="3" id="KW-0812">Transmembrane</keyword>
<dbReference type="InterPro" id="IPR003734">
    <property type="entry name" value="DUF155"/>
</dbReference>
<sequence>MDGSQEMRARLLSSGEEDNRSSDSEDLEGGRPVVPRPLPSLARAVRGRRYPKRPARRRSNSDRAEDSVRRVRAGGERIIGGGVGKEATDGERDGAAAPPRRASERHVFVFGFGCVVTWGFDRAERASSLGDPAVRAGATSAAERVEAHDTLTYVAEAPGVRGKRRGASCANDVIRLDGGDPLEKFTLAYALAQSAKLFVWEARVDVTIEDVRPIPERLAATGRTNLSETQISRMIGKIFTESTQVNLHSEILDSPNWLWEDDQHEPAYIALRDHLDVPDRVELLNKRLDILKELLEVLNTQLANSHSSRLEIIVIWLIIAEIVVTLLVFVLEHVLPKKFF</sequence>
<feature type="region of interest" description="Disordered" evidence="2">
    <location>
        <begin position="1"/>
        <end position="100"/>
    </location>
</feature>
<feature type="compositionally biased region" description="Basic residues" evidence="2">
    <location>
        <begin position="45"/>
        <end position="58"/>
    </location>
</feature>
<comment type="similarity">
    <text evidence="1">Belongs to the RMD1/sif2 family.</text>
</comment>
<evidence type="ECO:0000313" key="5">
    <source>
        <dbReference type="EMBL" id="KAK7248771.1"/>
    </source>
</evidence>
<feature type="domain" description="DUF155" evidence="4">
    <location>
        <begin position="107"/>
        <end position="285"/>
    </location>
</feature>
<feature type="transmembrane region" description="Helical" evidence="3">
    <location>
        <begin position="313"/>
        <end position="335"/>
    </location>
</feature>
<evidence type="ECO:0000259" key="4">
    <source>
        <dbReference type="Pfam" id="PF02582"/>
    </source>
</evidence>
<comment type="caution">
    <text evidence="5">The sequence shown here is derived from an EMBL/GenBank/DDBJ whole genome shotgun (WGS) entry which is preliminary data.</text>
</comment>
<gene>
    <name evidence="5" type="ORF">SO694_00041122</name>
</gene>